<name>A0A9P4YVX5_9HYPO</name>
<reference evidence="2" key="1">
    <citation type="submission" date="2020-03" db="EMBL/GenBank/DDBJ databases">
        <title>Site-based positive gene gene selection in Geosmithia morbida across the United States reveals a broad range of putative effectors and factors for local host and environmental adapation.</title>
        <authorList>
            <person name="Onufrak A."/>
            <person name="Murdoch R.W."/>
            <person name="Gazis R."/>
            <person name="Huff M."/>
            <person name="Staton M."/>
            <person name="Klingeman W."/>
            <person name="Hadziabdic D."/>
        </authorList>
    </citation>
    <scope>NUCLEOTIDE SEQUENCE</scope>
    <source>
        <strain evidence="2">1262</strain>
    </source>
</reference>
<feature type="region of interest" description="Disordered" evidence="1">
    <location>
        <begin position="69"/>
        <end position="168"/>
    </location>
</feature>
<protein>
    <submittedName>
        <fullName evidence="2">Uncharacterized protein</fullName>
    </submittedName>
</protein>
<accession>A0A9P4YVX5</accession>
<keyword evidence="3" id="KW-1185">Reference proteome</keyword>
<evidence type="ECO:0000256" key="1">
    <source>
        <dbReference type="SAM" id="MobiDB-lite"/>
    </source>
</evidence>
<dbReference type="AlphaFoldDB" id="A0A9P4YVX5"/>
<evidence type="ECO:0000313" key="2">
    <source>
        <dbReference type="EMBL" id="KAF4122668.1"/>
    </source>
</evidence>
<sequence length="203" mass="22433">MPTHQFSTYASQRVSQPSNRPCQEKEFSRSNLRMDAISTCPGFERVENFPQWRWQSSFGARMTGRIGIRTSDRLRGKSTSWQCEDPDNPTEPKRPELARPVEETIFMGATTEKPSPATAAASPVSAFEEGSSGLKQRDSHLPVPTNGSSSKTTTVKKRGRRYDEPQSAALEGYESLDLYVEAVRGEVPHVGSVVEAPDEGEPA</sequence>
<dbReference type="EMBL" id="JAANYQ010000008">
    <property type="protein sequence ID" value="KAF4122668.1"/>
    <property type="molecule type" value="Genomic_DNA"/>
</dbReference>
<feature type="compositionally biased region" description="Basic and acidic residues" evidence="1">
    <location>
        <begin position="90"/>
        <end position="102"/>
    </location>
</feature>
<dbReference type="GeneID" id="55973198"/>
<comment type="caution">
    <text evidence="2">The sequence shown here is derived from an EMBL/GenBank/DDBJ whole genome shotgun (WGS) entry which is preliminary data.</text>
</comment>
<organism evidence="2 3">
    <name type="scientific">Geosmithia morbida</name>
    <dbReference type="NCBI Taxonomy" id="1094350"/>
    <lineage>
        <taxon>Eukaryota</taxon>
        <taxon>Fungi</taxon>
        <taxon>Dikarya</taxon>
        <taxon>Ascomycota</taxon>
        <taxon>Pezizomycotina</taxon>
        <taxon>Sordariomycetes</taxon>
        <taxon>Hypocreomycetidae</taxon>
        <taxon>Hypocreales</taxon>
        <taxon>Bionectriaceae</taxon>
        <taxon>Geosmithia</taxon>
    </lineage>
</organism>
<proteinExistence type="predicted"/>
<evidence type="ECO:0000313" key="3">
    <source>
        <dbReference type="Proteomes" id="UP000749293"/>
    </source>
</evidence>
<feature type="compositionally biased region" description="Low complexity" evidence="1">
    <location>
        <begin position="109"/>
        <end position="126"/>
    </location>
</feature>
<dbReference type="Proteomes" id="UP000749293">
    <property type="component" value="Unassembled WGS sequence"/>
</dbReference>
<feature type="region of interest" description="Disordered" evidence="1">
    <location>
        <begin position="1"/>
        <end position="28"/>
    </location>
</feature>
<dbReference type="RefSeq" id="XP_035321320.1">
    <property type="nucleotide sequence ID" value="XM_035468940.1"/>
</dbReference>
<feature type="compositionally biased region" description="Polar residues" evidence="1">
    <location>
        <begin position="1"/>
        <end position="21"/>
    </location>
</feature>
<gene>
    <name evidence="2" type="ORF">GMORB2_6975</name>
</gene>